<dbReference type="InterPro" id="IPR032347">
    <property type="entry name" value="DUF4864"/>
</dbReference>
<evidence type="ECO:0000313" key="3">
    <source>
        <dbReference type="Proteomes" id="UP001320715"/>
    </source>
</evidence>
<gene>
    <name evidence="2" type="ORF">GTW23_08445</name>
</gene>
<organism evidence="2 3">
    <name type="scientific">Hoeflea alexandrii</name>
    <dbReference type="NCBI Taxonomy" id="288436"/>
    <lineage>
        <taxon>Bacteria</taxon>
        <taxon>Pseudomonadati</taxon>
        <taxon>Pseudomonadota</taxon>
        <taxon>Alphaproteobacteria</taxon>
        <taxon>Hyphomicrobiales</taxon>
        <taxon>Rhizobiaceae</taxon>
        <taxon>Hoeflea</taxon>
    </lineage>
</organism>
<name>A0ABT1CPQ4_9HYPH</name>
<feature type="chain" id="PRO_5046310113" evidence="1">
    <location>
        <begin position="31"/>
        <end position="144"/>
    </location>
</feature>
<comment type="caution">
    <text evidence="2">The sequence shown here is derived from an EMBL/GenBank/DDBJ whole genome shotgun (WGS) entry which is preliminary data.</text>
</comment>
<protein>
    <submittedName>
        <fullName evidence="2">DUF4864 domain-containing protein</fullName>
    </submittedName>
</protein>
<dbReference type="RefSeq" id="WP_252915382.1">
    <property type="nucleotide sequence ID" value="NZ_JAAAML010000001.1"/>
</dbReference>
<feature type="signal peptide" evidence="1">
    <location>
        <begin position="1"/>
        <end position="30"/>
    </location>
</feature>
<keyword evidence="1" id="KW-0732">Signal</keyword>
<dbReference type="Pfam" id="PF16156">
    <property type="entry name" value="DUF4864"/>
    <property type="match status" value="1"/>
</dbReference>
<evidence type="ECO:0000313" key="2">
    <source>
        <dbReference type="EMBL" id="MCO6408198.1"/>
    </source>
</evidence>
<dbReference type="Proteomes" id="UP001320715">
    <property type="component" value="Unassembled WGS sequence"/>
</dbReference>
<dbReference type="EMBL" id="JAAAML010000001">
    <property type="protein sequence ID" value="MCO6408198.1"/>
    <property type="molecule type" value="Genomic_DNA"/>
</dbReference>
<evidence type="ECO:0000256" key="1">
    <source>
        <dbReference type="SAM" id="SignalP"/>
    </source>
</evidence>
<keyword evidence="3" id="KW-1185">Reference proteome</keyword>
<reference evidence="2 3" key="1">
    <citation type="submission" date="2020-01" db="EMBL/GenBank/DDBJ databases">
        <title>Genomes of bacteria type strains.</title>
        <authorList>
            <person name="Chen J."/>
            <person name="Zhu S."/>
            <person name="Yang J."/>
        </authorList>
    </citation>
    <scope>NUCLEOTIDE SEQUENCE [LARGE SCALE GENOMIC DNA]</scope>
    <source>
        <strain evidence="2 3">DSM 16655</strain>
    </source>
</reference>
<accession>A0ABT1CPQ4</accession>
<proteinExistence type="predicted"/>
<sequence>MTRNVQFIAFLTASLAVLLLSLTPARSDDAATARSVIESQINAFLNDDMAAAYSFAAPSIKRMYPDQNRFFDMVKRGYQPVYRPGNFAFGRYKGAQDGSGMVQEVIIQGPDGQDWTALYSLERQPDGSFKINGVQMIRAAAPQT</sequence>